<keyword evidence="4" id="KW-0413">Isomerase</keyword>
<gene>
    <name evidence="6" type="ORF">CR205_03860</name>
</gene>
<organism evidence="6 7">
    <name type="scientific">Alteribacter lacisalsi</name>
    <dbReference type="NCBI Taxonomy" id="2045244"/>
    <lineage>
        <taxon>Bacteria</taxon>
        <taxon>Bacillati</taxon>
        <taxon>Bacillota</taxon>
        <taxon>Bacilli</taxon>
        <taxon>Bacillales</taxon>
        <taxon>Bacillaceae</taxon>
        <taxon>Alteribacter</taxon>
    </lineage>
</organism>
<evidence type="ECO:0000256" key="1">
    <source>
        <dbReference type="ARBA" id="ARBA00000073"/>
    </source>
</evidence>
<evidence type="ECO:0000256" key="2">
    <source>
        <dbReference type="ARBA" id="ARBA00010876"/>
    </source>
</evidence>
<comment type="catalytic activity">
    <reaction evidence="1 4">
        <text>a uridine in RNA = a pseudouridine in RNA</text>
        <dbReference type="Rhea" id="RHEA:48348"/>
        <dbReference type="Rhea" id="RHEA-COMP:12068"/>
        <dbReference type="Rhea" id="RHEA-COMP:12069"/>
        <dbReference type="ChEBI" id="CHEBI:65314"/>
        <dbReference type="ChEBI" id="CHEBI:65315"/>
    </reaction>
</comment>
<dbReference type="EMBL" id="PDOF01000001">
    <property type="protein sequence ID" value="PYZ97739.1"/>
    <property type="molecule type" value="Genomic_DNA"/>
</dbReference>
<evidence type="ECO:0000313" key="6">
    <source>
        <dbReference type="EMBL" id="PYZ97739.1"/>
    </source>
</evidence>
<dbReference type="InterPro" id="IPR050188">
    <property type="entry name" value="RluA_PseudoU_synthase"/>
</dbReference>
<dbReference type="GO" id="GO:0000455">
    <property type="term" value="P:enzyme-directed rRNA pseudouridine synthesis"/>
    <property type="evidence" value="ECO:0007669"/>
    <property type="project" value="TreeGrafter"/>
</dbReference>
<dbReference type="GO" id="GO:0009982">
    <property type="term" value="F:pseudouridine synthase activity"/>
    <property type="evidence" value="ECO:0007669"/>
    <property type="project" value="InterPro"/>
</dbReference>
<evidence type="ECO:0000256" key="4">
    <source>
        <dbReference type="RuleBase" id="RU362028"/>
    </source>
</evidence>
<dbReference type="GO" id="GO:0003723">
    <property type="term" value="F:RNA binding"/>
    <property type="evidence" value="ECO:0007669"/>
    <property type="project" value="InterPro"/>
</dbReference>
<keyword evidence="7" id="KW-1185">Reference proteome</keyword>
<dbReference type="PANTHER" id="PTHR21600:SF35">
    <property type="entry name" value="PSEUDOURIDINE SYNTHASE"/>
    <property type="match status" value="1"/>
</dbReference>
<feature type="domain" description="Pseudouridine synthase RsuA/RluA-like" evidence="5">
    <location>
        <begin position="92"/>
        <end position="239"/>
    </location>
</feature>
<feature type="active site" evidence="3">
    <location>
        <position position="139"/>
    </location>
</feature>
<comment type="caution">
    <text evidence="6">The sequence shown here is derived from an EMBL/GenBank/DDBJ whole genome shotgun (WGS) entry which is preliminary data.</text>
</comment>
<dbReference type="InterPro" id="IPR006225">
    <property type="entry name" value="PsdUridine_synth_RluC/D"/>
</dbReference>
<dbReference type="AlphaFoldDB" id="A0A2W0HLJ7"/>
<dbReference type="RefSeq" id="WP_110517126.1">
    <property type="nucleotide sequence ID" value="NZ_PDOF01000001.1"/>
</dbReference>
<evidence type="ECO:0000313" key="7">
    <source>
        <dbReference type="Proteomes" id="UP000248066"/>
    </source>
</evidence>
<proteinExistence type="inferred from homology"/>
<sequence length="295" mass="32509">MTDRLCAEWTVPPRINGVLLKEFLRTGCKMSRKTLAEIKHSGGSLLVNGTERTVRFPVYEGDLVTVFFAPEIPSPGIEALDMPLNIVYEDEHVLLLNKPPGLATVPSPDDPGRSLAGAVIGYFRKESIPSTFHAVSRLDRDTSGLLAAAKHRYAHHRLSESGTVRSYLAIVQGNLKESTGTINSPIVRKEGSIIERTTAAQGKRAVTHYRCIEEKAGISLVSIRLETGRTHQIRVHFASIGHPLAGDTLYGTDSSLISRHALHAYELAFTHPITEDTCQFTCAMPDDMRRAWEKA</sequence>
<evidence type="ECO:0000256" key="3">
    <source>
        <dbReference type="PIRSR" id="PIRSR606225-1"/>
    </source>
</evidence>
<dbReference type="InterPro" id="IPR006145">
    <property type="entry name" value="PsdUridine_synth_RsuA/RluA"/>
</dbReference>
<reference evidence="6 7" key="1">
    <citation type="submission" date="2017-10" db="EMBL/GenBank/DDBJ databases">
        <title>Bacillus sp. nov., a halophilic bacterium isolated from a Yangshapao Lake.</title>
        <authorList>
            <person name="Wang H."/>
        </authorList>
    </citation>
    <scope>NUCLEOTIDE SEQUENCE [LARGE SCALE GENOMIC DNA]</scope>
    <source>
        <strain evidence="6 7">YSP-3</strain>
    </source>
</reference>
<dbReference type="InterPro" id="IPR020103">
    <property type="entry name" value="PsdUridine_synth_cat_dom_sf"/>
</dbReference>
<dbReference type="EC" id="5.4.99.-" evidence="4"/>
<comment type="similarity">
    <text evidence="2 4">Belongs to the pseudouridine synthase RluA family.</text>
</comment>
<dbReference type="GO" id="GO:0140098">
    <property type="term" value="F:catalytic activity, acting on RNA"/>
    <property type="evidence" value="ECO:0007669"/>
    <property type="project" value="UniProtKB-ARBA"/>
</dbReference>
<protein>
    <recommendedName>
        <fullName evidence="4">Pseudouridine synthase</fullName>
        <ecNumber evidence="4">5.4.99.-</ecNumber>
    </recommendedName>
</protein>
<dbReference type="OrthoDB" id="9807829at2"/>
<dbReference type="SUPFAM" id="SSF55120">
    <property type="entry name" value="Pseudouridine synthase"/>
    <property type="match status" value="1"/>
</dbReference>
<comment type="function">
    <text evidence="4">Responsible for synthesis of pseudouridine from uracil.</text>
</comment>
<accession>A0A2W0HLJ7</accession>
<dbReference type="Gene3D" id="3.30.2350.10">
    <property type="entry name" value="Pseudouridine synthase"/>
    <property type="match status" value="1"/>
</dbReference>
<name>A0A2W0HLJ7_9BACI</name>
<dbReference type="PANTHER" id="PTHR21600">
    <property type="entry name" value="MITOCHONDRIAL RNA PSEUDOURIDINE SYNTHASE"/>
    <property type="match status" value="1"/>
</dbReference>
<evidence type="ECO:0000259" key="5">
    <source>
        <dbReference type="Pfam" id="PF00849"/>
    </source>
</evidence>
<dbReference type="NCBIfam" id="TIGR00005">
    <property type="entry name" value="rluA_subfam"/>
    <property type="match status" value="1"/>
</dbReference>
<dbReference type="Pfam" id="PF00849">
    <property type="entry name" value="PseudoU_synth_2"/>
    <property type="match status" value="1"/>
</dbReference>
<dbReference type="CDD" id="cd02869">
    <property type="entry name" value="PseudoU_synth_RluA_like"/>
    <property type="match status" value="1"/>
</dbReference>
<dbReference type="Proteomes" id="UP000248066">
    <property type="component" value="Unassembled WGS sequence"/>
</dbReference>